<evidence type="ECO:0000256" key="1">
    <source>
        <dbReference type="ARBA" id="ARBA00004123"/>
    </source>
</evidence>
<dbReference type="PANTHER" id="PTHR12081">
    <property type="entry name" value="TRANSCRIPTION FACTOR E2F"/>
    <property type="match status" value="1"/>
</dbReference>
<feature type="compositionally biased region" description="Basic residues" evidence="10">
    <location>
        <begin position="365"/>
        <end position="375"/>
    </location>
</feature>
<dbReference type="PANTHER" id="PTHR12081:SF7">
    <property type="entry name" value="TRANSCRIPTION FACTOR EFL-3"/>
    <property type="match status" value="1"/>
</dbReference>
<feature type="compositionally biased region" description="Polar residues" evidence="10">
    <location>
        <begin position="334"/>
        <end position="343"/>
    </location>
</feature>
<dbReference type="Proteomes" id="UP000265515">
    <property type="component" value="Unassembled WGS sequence"/>
</dbReference>
<feature type="compositionally biased region" description="Polar residues" evidence="10">
    <location>
        <begin position="504"/>
        <end position="516"/>
    </location>
</feature>
<dbReference type="EMBL" id="BFEA01000542">
    <property type="protein sequence ID" value="GBG85957.1"/>
    <property type="molecule type" value="Genomic_DNA"/>
</dbReference>
<gene>
    <name evidence="12" type="ORF">CBR_g40769</name>
</gene>
<evidence type="ECO:0000256" key="10">
    <source>
        <dbReference type="SAM" id="MobiDB-lite"/>
    </source>
</evidence>
<comment type="subcellular location">
    <subcellularLocation>
        <location evidence="1 9">Nucleus</location>
    </subcellularLocation>
</comment>
<feature type="region of interest" description="Disordered" evidence="10">
    <location>
        <begin position="504"/>
        <end position="609"/>
    </location>
</feature>
<feature type="domain" description="E2F/DP family winged-helix DNA-binding" evidence="11">
    <location>
        <begin position="237"/>
        <end position="317"/>
    </location>
</feature>
<evidence type="ECO:0000256" key="6">
    <source>
        <dbReference type="ARBA" id="ARBA00023163"/>
    </source>
</evidence>
<dbReference type="Gene3D" id="1.10.10.10">
    <property type="entry name" value="Winged helix-like DNA-binding domain superfamily/Winged helix DNA-binding domain"/>
    <property type="match status" value="2"/>
</dbReference>
<keyword evidence="5 9" id="KW-0238">DNA-binding</keyword>
<dbReference type="FunFam" id="1.10.10.10:FF:000073">
    <property type="entry name" value="E2F transcription factor 8"/>
    <property type="match status" value="1"/>
</dbReference>
<evidence type="ECO:0000313" key="13">
    <source>
        <dbReference type="Proteomes" id="UP000265515"/>
    </source>
</evidence>
<dbReference type="OrthoDB" id="5318at2759"/>
<evidence type="ECO:0000256" key="7">
    <source>
        <dbReference type="ARBA" id="ARBA00023242"/>
    </source>
</evidence>
<evidence type="ECO:0000259" key="11">
    <source>
        <dbReference type="SMART" id="SM01372"/>
    </source>
</evidence>
<feature type="region of interest" description="Disordered" evidence="10">
    <location>
        <begin position="26"/>
        <end position="47"/>
    </location>
</feature>
<dbReference type="AlphaFoldDB" id="A0A388LUG4"/>
<dbReference type="GO" id="GO:0000981">
    <property type="term" value="F:DNA-binding transcription factor activity, RNA polymerase II-specific"/>
    <property type="evidence" value="ECO:0007669"/>
    <property type="project" value="TreeGrafter"/>
</dbReference>
<keyword evidence="3" id="KW-0678">Repressor</keyword>
<feature type="compositionally biased region" description="Low complexity" evidence="10">
    <location>
        <begin position="527"/>
        <end position="539"/>
    </location>
</feature>
<evidence type="ECO:0000256" key="4">
    <source>
        <dbReference type="ARBA" id="ARBA00023015"/>
    </source>
</evidence>
<dbReference type="Pfam" id="PF02319">
    <property type="entry name" value="WHD_E2F_TDP"/>
    <property type="match status" value="2"/>
</dbReference>
<feature type="region of interest" description="Disordered" evidence="10">
    <location>
        <begin position="145"/>
        <end position="191"/>
    </location>
</feature>
<feature type="region of interest" description="Disordered" evidence="10">
    <location>
        <begin position="334"/>
        <end position="394"/>
    </location>
</feature>
<dbReference type="SMART" id="SM01372">
    <property type="entry name" value="E2F_TDP"/>
    <property type="match status" value="2"/>
</dbReference>
<evidence type="ECO:0000256" key="8">
    <source>
        <dbReference type="ARBA" id="ARBA00023306"/>
    </source>
</evidence>
<keyword evidence="7 9" id="KW-0539">Nucleus</keyword>
<dbReference type="InterPro" id="IPR015633">
    <property type="entry name" value="E2F"/>
</dbReference>
<comment type="similarity">
    <text evidence="2 9">Belongs to the E2F/DP family.</text>
</comment>
<evidence type="ECO:0000256" key="5">
    <source>
        <dbReference type="ARBA" id="ARBA00023125"/>
    </source>
</evidence>
<comment type="caution">
    <text evidence="12">The sequence shown here is derived from an EMBL/GenBank/DDBJ whole genome shotgun (WGS) entry which is preliminary data.</text>
</comment>
<keyword evidence="8" id="KW-0131">Cell cycle</keyword>
<evidence type="ECO:0000256" key="2">
    <source>
        <dbReference type="ARBA" id="ARBA00010940"/>
    </source>
</evidence>
<evidence type="ECO:0000256" key="9">
    <source>
        <dbReference type="RuleBase" id="RU003796"/>
    </source>
</evidence>
<keyword evidence="6 9" id="KW-0804">Transcription</keyword>
<organism evidence="12 13">
    <name type="scientific">Chara braunii</name>
    <name type="common">Braun's stonewort</name>
    <dbReference type="NCBI Taxonomy" id="69332"/>
    <lineage>
        <taxon>Eukaryota</taxon>
        <taxon>Viridiplantae</taxon>
        <taxon>Streptophyta</taxon>
        <taxon>Charophyceae</taxon>
        <taxon>Charales</taxon>
        <taxon>Characeae</taxon>
        <taxon>Chara</taxon>
    </lineage>
</organism>
<evidence type="ECO:0000256" key="3">
    <source>
        <dbReference type="ARBA" id="ARBA00022491"/>
    </source>
</evidence>
<dbReference type="STRING" id="69332.A0A388LUG4"/>
<reference evidence="12 13" key="1">
    <citation type="journal article" date="2018" name="Cell">
        <title>The Chara Genome: Secondary Complexity and Implications for Plant Terrestrialization.</title>
        <authorList>
            <person name="Nishiyama T."/>
            <person name="Sakayama H."/>
            <person name="Vries J.D."/>
            <person name="Buschmann H."/>
            <person name="Saint-Marcoux D."/>
            <person name="Ullrich K.K."/>
            <person name="Haas F.B."/>
            <person name="Vanderstraeten L."/>
            <person name="Becker D."/>
            <person name="Lang D."/>
            <person name="Vosolsobe S."/>
            <person name="Rombauts S."/>
            <person name="Wilhelmsson P.K.I."/>
            <person name="Janitza P."/>
            <person name="Kern R."/>
            <person name="Heyl A."/>
            <person name="Rumpler F."/>
            <person name="Villalobos L.I.A.C."/>
            <person name="Clay J.M."/>
            <person name="Skokan R."/>
            <person name="Toyoda A."/>
            <person name="Suzuki Y."/>
            <person name="Kagoshima H."/>
            <person name="Schijlen E."/>
            <person name="Tajeshwar N."/>
            <person name="Catarino B."/>
            <person name="Hetherington A.J."/>
            <person name="Saltykova A."/>
            <person name="Bonnot C."/>
            <person name="Breuninger H."/>
            <person name="Symeonidi A."/>
            <person name="Radhakrishnan G.V."/>
            <person name="Van Nieuwerburgh F."/>
            <person name="Deforce D."/>
            <person name="Chang C."/>
            <person name="Karol K.G."/>
            <person name="Hedrich R."/>
            <person name="Ulvskov P."/>
            <person name="Glockner G."/>
            <person name="Delwiche C.F."/>
            <person name="Petrasek J."/>
            <person name="Van de Peer Y."/>
            <person name="Friml J."/>
            <person name="Beilby M."/>
            <person name="Dolan L."/>
            <person name="Kohara Y."/>
            <person name="Sugano S."/>
            <person name="Fujiyama A."/>
            <person name="Delaux P.-M."/>
            <person name="Quint M."/>
            <person name="TheiBen G."/>
            <person name="Hagemann M."/>
            <person name="Harholt J."/>
            <person name="Dunand C."/>
            <person name="Zachgo S."/>
            <person name="Langdale J."/>
            <person name="Maumus F."/>
            <person name="Straeten D.V.D."/>
            <person name="Gould S.B."/>
            <person name="Rensing S.A."/>
        </authorList>
    </citation>
    <scope>NUCLEOTIDE SEQUENCE [LARGE SCALE GENOMIC DNA]</scope>
    <source>
        <strain evidence="12 13">S276</strain>
    </source>
</reference>
<dbReference type="GO" id="GO:0000978">
    <property type="term" value="F:RNA polymerase II cis-regulatory region sequence-specific DNA binding"/>
    <property type="evidence" value="ECO:0007669"/>
    <property type="project" value="InterPro"/>
</dbReference>
<feature type="compositionally biased region" description="Polar residues" evidence="10">
    <location>
        <begin position="380"/>
        <end position="391"/>
    </location>
</feature>
<sequence length="840" mass="88473">MERHWGLREGSGMALVHVACSGTSARADSPLSGTDGEEQLGTSDAPSTYNRKDKSLGLLCENFLNLYGNGEEECISLDDAASRLGVERRRIYDIVNVLESVEVVVRKAKNRYTWHGMARLPQALHRIKEAGLREFRMDIIRSGADSRSSGLTTRDIVESGSSDEEYEPASSPPHTCASEANTQHSWDLPRSPIVRQAGMGAPRMGEGEGDDSECDGQVIASAGSAKKPPLDKRQDCRKEKSLGLLSQKFVMLFLISKTRVVSLDEAAKVLLGDCTDSGKLKTKVRRLYDIANILSSLHLIEKTHMSESRKPAFRWLGGFHCDLNRGVTNATRGSAMGKSSGNVPGSHGVPAWLQTPSSSGITSARMKRKPGKHGGKGANSLCNSEEVSVSPNGKLKKQRMGSVLLHIAASPTIEDVVTVVEDGRDVSPSRFLAVEDASGQSPVGDSSGILHVHESSTSLQSNVHPCTNVGGVNFVAVPVAPSGVPMLPSWRDWSMAEQQPTLAALSNPSVDTSRVQGQGEEGAQPIAQASSQGSSVAASTTPSIMIASMPPGSVDDLGQMQPLTPRTGQEGDQPVTIASPLDQEPKPADPAHATQRDSGKFQPQDSGGQATVNVAAAVPPLPPPPLFAFPPFMVGGLPGLPPSSKPCGYFPVMPTPLVAPFLPISPLPHQVIPGFPCVPTPPSSPPSSATLRGAEDQACMPNGPEMAMMAAMHYQSETLNQFFSHYMSAWKAWYMHAVTLMPHLGAPGGQQSGAAVQVTVSPSSASTSGSAGHQHTFSKASMVAPLEGITSVVPSPGSHMVCHTLPVTSAQSGMSSMCGTMDGVAPMALAKVELCGAGSH</sequence>
<dbReference type="InterPro" id="IPR036388">
    <property type="entry name" value="WH-like_DNA-bd_sf"/>
</dbReference>
<dbReference type="FunFam" id="1.10.10.10:FF:000295">
    <property type="entry name" value="E2F transcription factor-like E2FE"/>
    <property type="match status" value="1"/>
</dbReference>
<accession>A0A388LUG4</accession>
<dbReference type="SUPFAM" id="SSF46785">
    <property type="entry name" value="Winged helix' DNA-binding domain"/>
    <property type="match status" value="2"/>
</dbReference>
<keyword evidence="4 9" id="KW-0805">Transcription regulation</keyword>
<keyword evidence="13" id="KW-1185">Reference proteome</keyword>
<dbReference type="InterPro" id="IPR036390">
    <property type="entry name" value="WH_DNA-bd_sf"/>
</dbReference>
<dbReference type="Gramene" id="GBG85957">
    <property type="protein sequence ID" value="GBG85957"/>
    <property type="gene ID" value="CBR_g40769"/>
</dbReference>
<feature type="compositionally biased region" description="Basic and acidic residues" evidence="10">
    <location>
        <begin position="583"/>
        <end position="599"/>
    </location>
</feature>
<dbReference type="GO" id="GO:0090575">
    <property type="term" value="C:RNA polymerase II transcription regulator complex"/>
    <property type="evidence" value="ECO:0007669"/>
    <property type="project" value="TreeGrafter"/>
</dbReference>
<evidence type="ECO:0000313" key="12">
    <source>
        <dbReference type="EMBL" id="GBG85957.1"/>
    </source>
</evidence>
<feature type="domain" description="E2F/DP family winged-helix DNA-binding" evidence="11">
    <location>
        <begin position="51"/>
        <end position="116"/>
    </location>
</feature>
<dbReference type="InterPro" id="IPR003316">
    <property type="entry name" value="E2F_WHTH_DNA-bd_dom"/>
</dbReference>
<proteinExistence type="inferred from homology"/>
<protein>
    <recommendedName>
        <fullName evidence="11">E2F/DP family winged-helix DNA-binding domain-containing protein</fullName>
    </recommendedName>
</protein>
<name>A0A388LUG4_CHABU</name>
<feature type="region of interest" description="Disordered" evidence="10">
    <location>
        <begin position="197"/>
        <end position="216"/>
    </location>
</feature>